<dbReference type="RefSeq" id="WP_244154998.1">
    <property type="nucleotide sequence ID" value="NZ_FODB01000098.1"/>
</dbReference>
<dbReference type="Gene3D" id="3.30.70.270">
    <property type="match status" value="1"/>
</dbReference>
<evidence type="ECO:0000256" key="1">
    <source>
        <dbReference type="ARBA" id="ARBA00001946"/>
    </source>
</evidence>
<evidence type="ECO:0000313" key="5">
    <source>
        <dbReference type="EMBL" id="SEO45858.1"/>
    </source>
</evidence>
<protein>
    <recommendedName>
        <fullName evidence="2">diguanylate cyclase</fullName>
        <ecNumber evidence="2">2.7.7.65</ecNumber>
    </recommendedName>
</protein>
<dbReference type="Pfam" id="PF00990">
    <property type="entry name" value="GGDEF"/>
    <property type="match status" value="1"/>
</dbReference>
<reference evidence="5 6" key="1">
    <citation type="submission" date="2016-10" db="EMBL/GenBank/DDBJ databases">
        <authorList>
            <person name="de Groot N.N."/>
        </authorList>
    </citation>
    <scope>NUCLEOTIDE SEQUENCE [LARGE SCALE GENOMIC DNA]</scope>
    <source>
        <strain evidence="5 6">558</strain>
    </source>
</reference>
<dbReference type="Proteomes" id="UP000199493">
    <property type="component" value="Unassembled WGS sequence"/>
</dbReference>
<dbReference type="NCBIfam" id="TIGR00254">
    <property type="entry name" value="GGDEF"/>
    <property type="match status" value="1"/>
</dbReference>
<evidence type="ECO:0000313" key="6">
    <source>
        <dbReference type="Proteomes" id="UP000199493"/>
    </source>
</evidence>
<dbReference type="PROSITE" id="PS50887">
    <property type="entry name" value="GGDEF"/>
    <property type="match status" value="1"/>
</dbReference>
<name>A0A1H8PVT2_9GAMM</name>
<dbReference type="EC" id="2.7.7.65" evidence="2"/>
<evidence type="ECO:0000259" key="4">
    <source>
        <dbReference type="PROSITE" id="PS50887"/>
    </source>
</evidence>
<dbReference type="InterPro" id="IPR029787">
    <property type="entry name" value="Nucleotide_cyclase"/>
</dbReference>
<sequence length="289" mass="32322">MRETPLDISICSHAILQPGLFVVPDTTQDERFASNPLVTGDPFLRFYAGALLKSPDGYPLGTLCVLDYHPRDIDQQQRFALQALANQVMAHMELMRSHREQKRLIAELESARHEMANLAATDVLTGLLNRRAFERRLCSTLASIKRGAPPAAIVMIDIDNFKQINDTYGHPVGDSVIKRFAKRCHSIVREADVLARWGGEEFMLLMPHTTVDEAYQAASRLRQLLASQAMIADTTEPLYVTASMGICRLDEASELQERLHAVDQLMYQAKERGRDCIAVEGTLSDPKCA</sequence>
<dbReference type="SMART" id="SM00267">
    <property type="entry name" value="GGDEF"/>
    <property type="match status" value="1"/>
</dbReference>
<comment type="cofactor">
    <cofactor evidence="1">
        <name>Mg(2+)</name>
        <dbReference type="ChEBI" id="CHEBI:18420"/>
    </cofactor>
</comment>
<dbReference type="SUPFAM" id="SSF55073">
    <property type="entry name" value="Nucleotide cyclase"/>
    <property type="match status" value="1"/>
</dbReference>
<dbReference type="Gene3D" id="3.30.450.40">
    <property type="match status" value="1"/>
</dbReference>
<proteinExistence type="predicted"/>
<dbReference type="FunFam" id="3.30.70.270:FF:000001">
    <property type="entry name" value="Diguanylate cyclase domain protein"/>
    <property type="match status" value="1"/>
</dbReference>
<evidence type="ECO:0000256" key="3">
    <source>
        <dbReference type="ARBA" id="ARBA00034247"/>
    </source>
</evidence>
<dbReference type="InterPro" id="IPR050469">
    <property type="entry name" value="Diguanylate_Cyclase"/>
</dbReference>
<accession>A0A1H8PVT2</accession>
<feature type="domain" description="GGDEF" evidence="4">
    <location>
        <begin position="149"/>
        <end position="282"/>
    </location>
</feature>
<evidence type="ECO:0000256" key="2">
    <source>
        <dbReference type="ARBA" id="ARBA00012528"/>
    </source>
</evidence>
<dbReference type="SUPFAM" id="SSF55781">
    <property type="entry name" value="GAF domain-like"/>
    <property type="match status" value="1"/>
</dbReference>
<gene>
    <name evidence="5" type="ORF">SAMN04490369_10985</name>
</gene>
<dbReference type="PANTHER" id="PTHR45138">
    <property type="entry name" value="REGULATORY COMPONENTS OF SENSORY TRANSDUCTION SYSTEM"/>
    <property type="match status" value="1"/>
</dbReference>
<dbReference type="InterPro" id="IPR000160">
    <property type="entry name" value="GGDEF_dom"/>
</dbReference>
<comment type="catalytic activity">
    <reaction evidence="3">
        <text>2 GTP = 3',3'-c-di-GMP + 2 diphosphate</text>
        <dbReference type="Rhea" id="RHEA:24898"/>
        <dbReference type="ChEBI" id="CHEBI:33019"/>
        <dbReference type="ChEBI" id="CHEBI:37565"/>
        <dbReference type="ChEBI" id="CHEBI:58805"/>
        <dbReference type="EC" id="2.7.7.65"/>
    </reaction>
</comment>
<dbReference type="CDD" id="cd01949">
    <property type="entry name" value="GGDEF"/>
    <property type="match status" value="1"/>
</dbReference>
<dbReference type="EMBL" id="FODB01000098">
    <property type="protein sequence ID" value="SEO45858.1"/>
    <property type="molecule type" value="Genomic_DNA"/>
</dbReference>
<organism evidence="5 6">
    <name type="scientific">Vreelandella aquamarina</name>
    <dbReference type="NCBI Taxonomy" id="77097"/>
    <lineage>
        <taxon>Bacteria</taxon>
        <taxon>Pseudomonadati</taxon>
        <taxon>Pseudomonadota</taxon>
        <taxon>Gammaproteobacteria</taxon>
        <taxon>Oceanospirillales</taxon>
        <taxon>Halomonadaceae</taxon>
        <taxon>Vreelandella</taxon>
    </lineage>
</organism>
<dbReference type="InterPro" id="IPR029016">
    <property type="entry name" value="GAF-like_dom_sf"/>
</dbReference>
<dbReference type="InterPro" id="IPR043128">
    <property type="entry name" value="Rev_trsase/Diguanyl_cyclase"/>
</dbReference>
<dbReference type="STRING" id="77097.SAMN04490369_10985"/>
<dbReference type="PANTHER" id="PTHR45138:SF9">
    <property type="entry name" value="DIGUANYLATE CYCLASE DGCM-RELATED"/>
    <property type="match status" value="1"/>
</dbReference>
<dbReference type="AlphaFoldDB" id="A0A1H8PVT2"/>
<dbReference type="GO" id="GO:0052621">
    <property type="term" value="F:diguanylate cyclase activity"/>
    <property type="evidence" value="ECO:0007669"/>
    <property type="project" value="UniProtKB-EC"/>
</dbReference>